<dbReference type="Pfam" id="PF03107">
    <property type="entry name" value="C1_2"/>
    <property type="match status" value="4"/>
</dbReference>
<evidence type="ECO:0000256" key="2">
    <source>
        <dbReference type="ARBA" id="ARBA00022737"/>
    </source>
</evidence>
<accession>A0AAV1CXE2</accession>
<protein>
    <submittedName>
        <fullName evidence="6">OLC1v1036939C1</fullName>
    </submittedName>
</protein>
<feature type="domain" description="Zinc finger PHD-type" evidence="5">
    <location>
        <begin position="483"/>
        <end position="551"/>
    </location>
</feature>
<dbReference type="Proteomes" id="UP001161247">
    <property type="component" value="Chromosome 3"/>
</dbReference>
<dbReference type="InterPro" id="IPR004146">
    <property type="entry name" value="DC1"/>
</dbReference>
<evidence type="ECO:0000259" key="5">
    <source>
        <dbReference type="SMART" id="SM00249"/>
    </source>
</evidence>
<dbReference type="SMART" id="SM00249">
    <property type="entry name" value="PHD"/>
    <property type="match status" value="2"/>
</dbReference>
<dbReference type="InterPro" id="IPR053192">
    <property type="entry name" value="Vacuole_Formation_Reg"/>
</dbReference>
<evidence type="ECO:0000256" key="3">
    <source>
        <dbReference type="ARBA" id="ARBA00022771"/>
    </source>
</evidence>
<evidence type="ECO:0000256" key="4">
    <source>
        <dbReference type="ARBA" id="ARBA00022833"/>
    </source>
</evidence>
<reference evidence="6" key="1">
    <citation type="submission" date="2023-03" db="EMBL/GenBank/DDBJ databases">
        <authorList>
            <person name="Julca I."/>
        </authorList>
    </citation>
    <scope>NUCLEOTIDE SEQUENCE</scope>
</reference>
<evidence type="ECO:0000313" key="7">
    <source>
        <dbReference type="Proteomes" id="UP001161247"/>
    </source>
</evidence>
<dbReference type="GO" id="GO:0008270">
    <property type="term" value="F:zinc ion binding"/>
    <property type="evidence" value="ECO:0007669"/>
    <property type="project" value="UniProtKB-KW"/>
</dbReference>
<feature type="domain" description="Zinc finger PHD-type" evidence="5">
    <location>
        <begin position="316"/>
        <end position="378"/>
    </location>
</feature>
<sequence length="595" mass="69878">MEWYDEVPWSKLCYACQKPFLHQESVGPNFSIEGRRFFLHQRCAELPREIPEHPLHPNHKLTLLAESPYRRDDELHCCHRCRKALVKFTYHCSLCEFDLHFSCAFIDTKLNHPCHPEHPLTLLQRPSIFSCDACWERGDEQESYICVDCQVWIHESCAFLPTTNYRKDHDHPLSLVYSVPNEFRRFGIPCDYCLRDIPSRSWVYYCGPCRYIIHLGCFEKYRNPRYIIHLGCFEKYRNPSDFGGSIESHLAKVMSRDNLVKFPTNDSAEVFNHVLRKEFGMEIVAVPERVKLRRCEHSIDSLDLQNVSNSKNNEITCDVCTKAILFSSGKCEECNYFFHFTCAQLPGELPVLYQWSSQEFTLSFLEDVRDKFTCYACKLDSNGYYFVAEKNYLDVTCALLPSRLIHKAHEHPLERTVGLETTHQKCRSCGDCFSFVFGYACFDCDFSLDYACITLPEIVNHRWDKHPLLLSFPPFSDRPGDFYCEICEEEIHPKRWHYHCKECNQSFHPLCIPRVLYRNFTFGGIFEFGSHPHPLKLAREGGYHSRCDSCHEPMYCKRVFQCATCWFCICFSCATKVSKFKTKVMFDEDIPPFNF</sequence>
<keyword evidence="4" id="KW-0862">Zinc</keyword>
<name>A0AAV1CXE2_OLDCO</name>
<dbReference type="AlphaFoldDB" id="A0AAV1CXE2"/>
<proteinExistence type="predicted"/>
<dbReference type="EMBL" id="OX459120">
    <property type="protein sequence ID" value="CAI9100021.1"/>
    <property type="molecule type" value="Genomic_DNA"/>
</dbReference>
<evidence type="ECO:0000313" key="6">
    <source>
        <dbReference type="EMBL" id="CAI9100021.1"/>
    </source>
</evidence>
<dbReference type="PANTHER" id="PTHR32410:SF216">
    <property type="entry name" value="PHORBOL-ESTER_DAG-TYPE DOMAIN-CONTAINING PROTEIN"/>
    <property type="match status" value="1"/>
</dbReference>
<gene>
    <name evidence="6" type="ORF">OLC1_LOCUS9941</name>
</gene>
<keyword evidence="2" id="KW-0677">Repeat</keyword>
<organism evidence="6 7">
    <name type="scientific">Oldenlandia corymbosa var. corymbosa</name>
    <dbReference type="NCBI Taxonomy" id="529605"/>
    <lineage>
        <taxon>Eukaryota</taxon>
        <taxon>Viridiplantae</taxon>
        <taxon>Streptophyta</taxon>
        <taxon>Embryophyta</taxon>
        <taxon>Tracheophyta</taxon>
        <taxon>Spermatophyta</taxon>
        <taxon>Magnoliopsida</taxon>
        <taxon>eudicotyledons</taxon>
        <taxon>Gunneridae</taxon>
        <taxon>Pentapetalae</taxon>
        <taxon>asterids</taxon>
        <taxon>lamiids</taxon>
        <taxon>Gentianales</taxon>
        <taxon>Rubiaceae</taxon>
        <taxon>Rubioideae</taxon>
        <taxon>Spermacoceae</taxon>
        <taxon>Hedyotis-Oldenlandia complex</taxon>
        <taxon>Oldenlandia</taxon>
    </lineage>
</organism>
<dbReference type="SUPFAM" id="SSF57889">
    <property type="entry name" value="Cysteine-rich domain"/>
    <property type="match status" value="4"/>
</dbReference>
<dbReference type="InterPro" id="IPR001965">
    <property type="entry name" value="Znf_PHD"/>
</dbReference>
<evidence type="ECO:0000256" key="1">
    <source>
        <dbReference type="ARBA" id="ARBA00022723"/>
    </source>
</evidence>
<keyword evidence="3" id="KW-0863">Zinc-finger</keyword>
<dbReference type="PANTHER" id="PTHR32410">
    <property type="entry name" value="CYSTEINE/HISTIDINE-RICH C1 DOMAIN FAMILY PROTEIN"/>
    <property type="match status" value="1"/>
</dbReference>
<keyword evidence="1" id="KW-0479">Metal-binding</keyword>
<keyword evidence="7" id="KW-1185">Reference proteome</keyword>
<dbReference type="InterPro" id="IPR046349">
    <property type="entry name" value="C1-like_sf"/>
</dbReference>